<sequence length="81" mass="9456">AFDSLCHTCQQQAQRSQPLQEAFICRDRAWGVQQHYETKLKRLNDNLYRAGPDGNDRLERNRGKLLRARAEVDRLTGEVDE</sequence>
<feature type="non-terminal residue" evidence="1">
    <location>
        <position position="1"/>
    </location>
</feature>
<dbReference type="AlphaFoldDB" id="A0A812K3Y5"/>
<name>A0A812K3Y5_9DINO</name>
<reference evidence="1" key="1">
    <citation type="submission" date="2021-02" db="EMBL/GenBank/DDBJ databases">
        <authorList>
            <person name="Dougan E. K."/>
            <person name="Rhodes N."/>
            <person name="Thang M."/>
            <person name="Chan C."/>
        </authorList>
    </citation>
    <scope>NUCLEOTIDE SEQUENCE</scope>
</reference>
<evidence type="ECO:0000313" key="1">
    <source>
        <dbReference type="EMBL" id="CAE7223154.1"/>
    </source>
</evidence>
<proteinExistence type="predicted"/>
<comment type="caution">
    <text evidence="1">The sequence shown here is derived from an EMBL/GenBank/DDBJ whole genome shotgun (WGS) entry which is preliminary data.</text>
</comment>
<keyword evidence="2" id="KW-1185">Reference proteome</keyword>
<gene>
    <name evidence="1" type="ORF">SNEC2469_LOCUS2971</name>
</gene>
<evidence type="ECO:0000313" key="2">
    <source>
        <dbReference type="Proteomes" id="UP000601435"/>
    </source>
</evidence>
<protein>
    <submittedName>
        <fullName evidence="1">Uncharacterized protein</fullName>
    </submittedName>
</protein>
<accession>A0A812K3Y5</accession>
<dbReference type="EMBL" id="CAJNJA010007318">
    <property type="protein sequence ID" value="CAE7223154.1"/>
    <property type="molecule type" value="Genomic_DNA"/>
</dbReference>
<dbReference type="OrthoDB" id="415709at2759"/>
<feature type="non-terminal residue" evidence="1">
    <location>
        <position position="81"/>
    </location>
</feature>
<organism evidence="1 2">
    <name type="scientific">Symbiodinium necroappetens</name>
    <dbReference type="NCBI Taxonomy" id="1628268"/>
    <lineage>
        <taxon>Eukaryota</taxon>
        <taxon>Sar</taxon>
        <taxon>Alveolata</taxon>
        <taxon>Dinophyceae</taxon>
        <taxon>Suessiales</taxon>
        <taxon>Symbiodiniaceae</taxon>
        <taxon>Symbiodinium</taxon>
    </lineage>
</organism>
<dbReference type="Proteomes" id="UP000601435">
    <property type="component" value="Unassembled WGS sequence"/>
</dbReference>